<reference evidence="1 2" key="1">
    <citation type="submission" date="2021-03" db="EMBL/GenBank/DDBJ databases">
        <authorList>
            <person name="King G.J."/>
            <person name="Bancroft I."/>
            <person name="Baten A."/>
            <person name="Bloomfield J."/>
            <person name="Borpatragohain P."/>
            <person name="He Z."/>
            <person name="Irish N."/>
            <person name="Irwin J."/>
            <person name="Liu K."/>
            <person name="Mauleon R.P."/>
            <person name="Moore J."/>
            <person name="Morris R."/>
            <person name="Ostergaard L."/>
            <person name="Wang B."/>
            <person name="Wells R."/>
        </authorList>
    </citation>
    <scope>NUCLEOTIDE SEQUENCE [LARGE SCALE GENOMIC DNA]</scope>
    <source>
        <strain evidence="1">R-o-18</strain>
        <tissue evidence="1">Leaf</tissue>
    </source>
</reference>
<accession>A0ABQ7LR06</accession>
<comment type="caution">
    <text evidence="1">The sequence shown here is derived from an EMBL/GenBank/DDBJ whole genome shotgun (WGS) entry which is preliminary data.</text>
</comment>
<gene>
    <name evidence="1" type="primary">A08g502610.1_BraROA</name>
    <name evidence="1" type="ORF">IGI04_029986</name>
</gene>
<evidence type="ECO:0000313" key="1">
    <source>
        <dbReference type="EMBL" id="KAG5388445.1"/>
    </source>
</evidence>
<protein>
    <recommendedName>
        <fullName evidence="3">Anaphase-promoting complex subunit 4 WD40 domain-containing protein</fullName>
    </recommendedName>
</protein>
<dbReference type="EMBL" id="JADBGQ010000007">
    <property type="protein sequence ID" value="KAG5388445.1"/>
    <property type="molecule type" value="Genomic_DNA"/>
</dbReference>
<name>A0ABQ7LR06_BRACM</name>
<evidence type="ECO:0008006" key="3">
    <source>
        <dbReference type="Google" id="ProtNLM"/>
    </source>
</evidence>
<evidence type="ECO:0000313" key="2">
    <source>
        <dbReference type="Proteomes" id="UP000823674"/>
    </source>
</evidence>
<dbReference type="Proteomes" id="UP000823674">
    <property type="component" value="Chromosome A08"/>
</dbReference>
<keyword evidence="2" id="KW-1185">Reference proteome</keyword>
<proteinExistence type="predicted"/>
<organism evidence="1 2">
    <name type="scientific">Brassica rapa subsp. trilocularis</name>
    <dbReference type="NCBI Taxonomy" id="1813537"/>
    <lineage>
        <taxon>Eukaryota</taxon>
        <taxon>Viridiplantae</taxon>
        <taxon>Streptophyta</taxon>
        <taxon>Embryophyta</taxon>
        <taxon>Tracheophyta</taxon>
        <taxon>Spermatophyta</taxon>
        <taxon>Magnoliopsida</taxon>
        <taxon>eudicotyledons</taxon>
        <taxon>Gunneridae</taxon>
        <taxon>Pentapetalae</taxon>
        <taxon>rosids</taxon>
        <taxon>malvids</taxon>
        <taxon>Brassicales</taxon>
        <taxon>Brassicaceae</taxon>
        <taxon>Brassiceae</taxon>
        <taxon>Brassica</taxon>
    </lineage>
</organism>
<sequence length="74" mass="7804">MGNTESLHLKYSLGRRSYTNSSKNSISGAPVSQADVRHSTFDSLCLGRTSHGIELWESGVGEFVSDGNGEGDGG</sequence>